<dbReference type="Proteomes" id="UP001201980">
    <property type="component" value="Unassembled WGS sequence"/>
</dbReference>
<name>A0AAD5RT18_9PEZI</name>
<reference evidence="1" key="1">
    <citation type="submission" date="2022-07" db="EMBL/GenBank/DDBJ databases">
        <title>Draft genome sequence of Zalerion maritima ATCC 34329, a (micro)plastics degrading marine fungus.</title>
        <authorList>
            <person name="Paco A."/>
            <person name="Goncalves M.F.M."/>
            <person name="Rocha-Santos T.A.P."/>
            <person name="Alves A."/>
        </authorList>
    </citation>
    <scope>NUCLEOTIDE SEQUENCE</scope>
    <source>
        <strain evidence="1">ATCC 34329</strain>
    </source>
</reference>
<protein>
    <submittedName>
        <fullName evidence="1">Uncharacterized protein</fullName>
    </submittedName>
</protein>
<gene>
    <name evidence="1" type="ORF">MKZ38_009675</name>
</gene>
<dbReference type="EMBL" id="JAKWBI020000078">
    <property type="protein sequence ID" value="KAJ2903550.1"/>
    <property type="molecule type" value="Genomic_DNA"/>
</dbReference>
<organism evidence="1 2">
    <name type="scientific">Zalerion maritima</name>
    <dbReference type="NCBI Taxonomy" id="339359"/>
    <lineage>
        <taxon>Eukaryota</taxon>
        <taxon>Fungi</taxon>
        <taxon>Dikarya</taxon>
        <taxon>Ascomycota</taxon>
        <taxon>Pezizomycotina</taxon>
        <taxon>Sordariomycetes</taxon>
        <taxon>Lulworthiomycetidae</taxon>
        <taxon>Lulworthiales</taxon>
        <taxon>Lulworthiaceae</taxon>
        <taxon>Zalerion</taxon>
    </lineage>
</organism>
<evidence type="ECO:0000313" key="2">
    <source>
        <dbReference type="Proteomes" id="UP001201980"/>
    </source>
</evidence>
<evidence type="ECO:0000313" key="1">
    <source>
        <dbReference type="EMBL" id="KAJ2903550.1"/>
    </source>
</evidence>
<comment type="caution">
    <text evidence="1">The sequence shown here is derived from an EMBL/GenBank/DDBJ whole genome shotgun (WGS) entry which is preliminary data.</text>
</comment>
<dbReference type="AlphaFoldDB" id="A0AAD5RT18"/>
<accession>A0AAD5RT18</accession>
<proteinExistence type="predicted"/>
<sequence>MEKIAVRRHTTNIPESGCRFQASELLSTDTVIMALANQALVAPAPPLDRTDEREKAHPMLHGFGWLFGRVIKKAPKKEGKNKPQPDV</sequence>
<keyword evidence="2" id="KW-1185">Reference proteome</keyword>